<evidence type="ECO:0000313" key="2">
    <source>
        <dbReference type="Proteomes" id="UP000027442"/>
    </source>
</evidence>
<dbReference type="AlphaFoldDB" id="A0A069QJM2"/>
<name>A0A069QJM2_HOYLO</name>
<dbReference type="Pfam" id="PF19555">
    <property type="entry name" value="DUF6078"/>
    <property type="match status" value="1"/>
</dbReference>
<dbReference type="Proteomes" id="UP000027442">
    <property type="component" value="Unassembled WGS sequence"/>
</dbReference>
<dbReference type="PATRIC" id="fig|1122985.7.peg.910"/>
<reference evidence="1 2" key="1">
    <citation type="submission" date="2013-08" db="EMBL/GenBank/DDBJ databases">
        <authorList>
            <person name="Weinstock G."/>
            <person name="Sodergren E."/>
            <person name="Wylie T."/>
            <person name="Fulton L."/>
            <person name="Fulton R."/>
            <person name="Fronick C."/>
            <person name="O'Laughlin M."/>
            <person name="Godfrey J."/>
            <person name="Miner T."/>
            <person name="Herter B."/>
            <person name="Appelbaum E."/>
            <person name="Cordes M."/>
            <person name="Lek S."/>
            <person name="Wollam A."/>
            <person name="Pepin K.H."/>
            <person name="Palsikar V.B."/>
            <person name="Mitreva M."/>
            <person name="Wilson R.K."/>
        </authorList>
    </citation>
    <scope>NUCLEOTIDE SEQUENCE [LARGE SCALE GENOMIC DNA]</scope>
    <source>
        <strain evidence="1 2">ATCC 15930</strain>
    </source>
</reference>
<dbReference type="HOGENOM" id="CLU_115284_1_0_10"/>
<keyword evidence="2" id="KW-1185">Reference proteome</keyword>
<dbReference type="EMBL" id="JNGW01000033">
    <property type="protein sequence ID" value="KDR53043.1"/>
    <property type="molecule type" value="Genomic_DNA"/>
</dbReference>
<evidence type="ECO:0000313" key="1">
    <source>
        <dbReference type="EMBL" id="KDR53043.1"/>
    </source>
</evidence>
<protein>
    <submittedName>
        <fullName evidence="1">Uncharacterized protein</fullName>
    </submittedName>
</protein>
<dbReference type="InterPro" id="IPR045724">
    <property type="entry name" value="DUF6078"/>
</dbReference>
<organism evidence="1 2">
    <name type="scientific">Hoylesella loescheii DSM 19665 = JCM 12249 = ATCC 15930</name>
    <dbReference type="NCBI Taxonomy" id="1122985"/>
    <lineage>
        <taxon>Bacteria</taxon>
        <taxon>Pseudomonadati</taxon>
        <taxon>Bacteroidota</taxon>
        <taxon>Bacteroidia</taxon>
        <taxon>Bacteroidales</taxon>
        <taxon>Prevotellaceae</taxon>
        <taxon>Hoylesella</taxon>
    </lineage>
</organism>
<comment type="caution">
    <text evidence="1">The sequence shown here is derived from an EMBL/GenBank/DDBJ whole genome shotgun (WGS) entry which is preliminary data.</text>
</comment>
<proteinExistence type="predicted"/>
<sequence>MRYFVGEQVPMSETWGSAVYPTALQGNVCKHYFEKRVIRVAWGFDMLFSEVKRKDDVPLREQIKEFLGGHGTYYCYMHGKRMLNPEQQTWILDLFRSYGYTTNLVFDHYANVFDFG</sequence>
<accession>A0A069QJM2</accession>
<gene>
    <name evidence="1" type="ORF">HMPREF1991_00878</name>
</gene>